<organism evidence="1 2">
    <name type="scientific">Methylocella tundrae</name>
    <dbReference type="NCBI Taxonomy" id="227605"/>
    <lineage>
        <taxon>Bacteria</taxon>
        <taxon>Pseudomonadati</taxon>
        <taxon>Pseudomonadota</taxon>
        <taxon>Alphaproteobacteria</taxon>
        <taxon>Hyphomicrobiales</taxon>
        <taxon>Beijerinckiaceae</taxon>
        <taxon>Methylocella</taxon>
    </lineage>
</organism>
<evidence type="ECO:0000313" key="1">
    <source>
        <dbReference type="EMBL" id="VFU10131.1"/>
    </source>
</evidence>
<sequence length="72" mass="8345">MAQFISGFGYFLNGRVWWFVAGRFWRRTPDMKTPTDFGADFTCTGPWGRPDKAVRSRKDCTFGELWTLSPLC</sequence>
<proteinExistence type="predicted"/>
<protein>
    <submittedName>
        <fullName evidence="1">Uncharacterized protein</fullName>
    </submittedName>
</protein>
<gene>
    <name evidence="1" type="ORF">MTUNDRAET4_3244</name>
</gene>
<evidence type="ECO:0000313" key="2">
    <source>
        <dbReference type="Proteomes" id="UP000294360"/>
    </source>
</evidence>
<name>A0A4U8Z4B8_METTU</name>
<dbReference type="AlphaFoldDB" id="A0A4U8Z4B8"/>
<reference evidence="1 2" key="1">
    <citation type="submission" date="2019-03" db="EMBL/GenBank/DDBJ databases">
        <authorList>
            <person name="Kox A.R. M."/>
        </authorList>
    </citation>
    <scope>NUCLEOTIDE SEQUENCE [LARGE SCALE GENOMIC DNA]</scope>
    <source>
        <strain evidence="1">MTUNDRAET4 annotated genome</strain>
    </source>
</reference>
<dbReference type="Proteomes" id="UP000294360">
    <property type="component" value="Chromosome"/>
</dbReference>
<dbReference type="KEGG" id="mtun:MTUNDRAET4_3244"/>
<dbReference type="EMBL" id="LR536450">
    <property type="protein sequence ID" value="VFU10131.1"/>
    <property type="molecule type" value="Genomic_DNA"/>
</dbReference>
<accession>A0A4U8Z4B8</accession>